<sequence>MELDLEKISLAERQELERNVFFWNTGATEGVGAQQLDLAIDIWLGMLCN</sequence>
<name>A0A8J4H4T8_9BACL</name>
<dbReference type="Proteomes" id="UP000677918">
    <property type="component" value="Unassembled WGS sequence"/>
</dbReference>
<evidence type="ECO:0000313" key="2">
    <source>
        <dbReference type="Proteomes" id="UP000677918"/>
    </source>
</evidence>
<dbReference type="AlphaFoldDB" id="A0A8J4H4T8"/>
<protein>
    <submittedName>
        <fullName evidence="1">Uncharacterized protein</fullName>
    </submittedName>
</protein>
<comment type="caution">
    <text evidence="1">The sequence shown here is derived from an EMBL/GenBank/DDBJ whole genome shotgun (WGS) entry which is preliminary data.</text>
</comment>
<dbReference type="EMBL" id="BOVK01000061">
    <property type="protein sequence ID" value="GIQ70859.1"/>
    <property type="molecule type" value="Genomic_DNA"/>
</dbReference>
<gene>
    <name evidence="1" type="ORF">XYCOK13_36830</name>
</gene>
<reference evidence="1" key="1">
    <citation type="submission" date="2021-04" db="EMBL/GenBank/DDBJ databases">
        <title>Draft genome sequence of Xylanibacillus composti strain K13.</title>
        <authorList>
            <person name="Uke A."/>
            <person name="Chhe C."/>
            <person name="Baramee S."/>
            <person name="Kosugi A."/>
        </authorList>
    </citation>
    <scope>NUCLEOTIDE SEQUENCE</scope>
    <source>
        <strain evidence="1">K13</strain>
    </source>
</reference>
<accession>A0A8J4H4T8</accession>
<evidence type="ECO:0000313" key="1">
    <source>
        <dbReference type="EMBL" id="GIQ70859.1"/>
    </source>
</evidence>
<keyword evidence="2" id="KW-1185">Reference proteome</keyword>
<proteinExistence type="predicted"/>
<organism evidence="1 2">
    <name type="scientific">Xylanibacillus composti</name>
    <dbReference type="NCBI Taxonomy" id="1572762"/>
    <lineage>
        <taxon>Bacteria</taxon>
        <taxon>Bacillati</taxon>
        <taxon>Bacillota</taxon>
        <taxon>Bacilli</taxon>
        <taxon>Bacillales</taxon>
        <taxon>Paenibacillaceae</taxon>
        <taxon>Xylanibacillus</taxon>
    </lineage>
</organism>